<dbReference type="FunFam" id="1.10.510.10:FF:000021">
    <property type="entry name" value="Serine/threonine protein kinase"/>
    <property type="match status" value="1"/>
</dbReference>
<keyword evidence="4" id="KW-0808">Transferase</keyword>
<dbReference type="InterPro" id="IPR017441">
    <property type="entry name" value="Protein_kinase_ATP_BS"/>
</dbReference>
<comment type="catalytic activity">
    <reaction evidence="10">
        <text>L-seryl-[protein] + ATP = O-phospho-L-seryl-[protein] + ADP + H(+)</text>
        <dbReference type="Rhea" id="RHEA:17989"/>
        <dbReference type="Rhea" id="RHEA-COMP:9863"/>
        <dbReference type="Rhea" id="RHEA-COMP:11604"/>
        <dbReference type="ChEBI" id="CHEBI:15378"/>
        <dbReference type="ChEBI" id="CHEBI:29999"/>
        <dbReference type="ChEBI" id="CHEBI:30616"/>
        <dbReference type="ChEBI" id="CHEBI:83421"/>
        <dbReference type="ChEBI" id="CHEBI:456216"/>
        <dbReference type="EC" id="2.7.11.1"/>
    </reaction>
</comment>
<dbReference type="PROSITE" id="PS50011">
    <property type="entry name" value="PROTEIN_KINASE_DOM"/>
    <property type="match status" value="1"/>
</dbReference>
<gene>
    <name evidence="15" type="ORF">SAMN05421852_1053</name>
</gene>
<comment type="catalytic activity">
    <reaction evidence="9">
        <text>L-threonyl-[protein] + ATP = O-phospho-L-threonyl-[protein] + ADP + H(+)</text>
        <dbReference type="Rhea" id="RHEA:46608"/>
        <dbReference type="Rhea" id="RHEA-COMP:11060"/>
        <dbReference type="Rhea" id="RHEA-COMP:11605"/>
        <dbReference type="ChEBI" id="CHEBI:15378"/>
        <dbReference type="ChEBI" id="CHEBI:30013"/>
        <dbReference type="ChEBI" id="CHEBI:30616"/>
        <dbReference type="ChEBI" id="CHEBI:61977"/>
        <dbReference type="ChEBI" id="CHEBI:456216"/>
        <dbReference type="EC" id="2.7.11.1"/>
    </reaction>
</comment>
<evidence type="ECO:0000256" key="5">
    <source>
        <dbReference type="ARBA" id="ARBA00022741"/>
    </source>
</evidence>
<dbReference type="EMBL" id="FORR01000005">
    <property type="protein sequence ID" value="SFJ13662.1"/>
    <property type="molecule type" value="Genomic_DNA"/>
</dbReference>
<reference evidence="15 16" key="1">
    <citation type="submission" date="2016-10" db="EMBL/GenBank/DDBJ databases">
        <authorList>
            <person name="de Groot N.N."/>
        </authorList>
    </citation>
    <scope>NUCLEOTIDE SEQUENCE [LARGE SCALE GENOMIC DNA]</scope>
    <source>
        <strain evidence="15 16">DSM 44778</strain>
    </source>
</reference>
<evidence type="ECO:0000256" key="4">
    <source>
        <dbReference type="ARBA" id="ARBA00022679"/>
    </source>
</evidence>
<evidence type="ECO:0000313" key="15">
    <source>
        <dbReference type="EMBL" id="SFJ13662.1"/>
    </source>
</evidence>
<evidence type="ECO:0000256" key="11">
    <source>
        <dbReference type="ARBA" id="ARBA00060432"/>
    </source>
</evidence>
<dbReference type="InterPro" id="IPR000719">
    <property type="entry name" value="Prot_kinase_dom"/>
</dbReference>
<evidence type="ECO:0000256" key="13">
    <source>
        <dbReference type="PROSITE-ProRule" id="PRU10141"/>
    </source>
</evidence>
<dbReference type="InterPro" id="IPR011009">
    <property type="entry name" value="Kinase-like_dom_sf"/>
</dbReference>
<sequence length="329" mass="36931">MEGKQLAGRYHIVRYIGGGGMAAVYLAQDMVLDRYVAIKVLYEEYSKDWEFVQRFVREAKTAGKLSHPNIVNVFDAGVDNHIYYIVMEFVDGASLNHIIQQKGQLSALETISIAIQICQGLGHAHDHGIIHRDIKPHNILFTQNGQAKVSDFGISRFVQSNTALTQTGIVVGTVPYFSPEQAKGAKLSFTSDLYSLGIVLYEMVTGQLPFTGNDSVSIALKHIQEPLPDPRQLNPHITDKLYFIIRKATEKDPAHRYQSAYEMAYDLQQALMELQHYQPTPVNSVGSSSSSLLQQAGQHAPKLIQDFIQHKSKDLIYKILGMLIKYIRK</sequence>
<dbReference type="AlphaFoldDB" id="A0A1I3NX30"/>
<organism evidence="15 16">
    <name type="scientific">Thermoflavimicrobium dichotomicum</name>
    <dbReference type="NCBI Taxonomy" id="46223"/>
    <lineage>
        <taxon>Bacteria</taxon>
        <taxon>Bacillati</taxon>
        <taxon>Bacillota</taxon>
        <taxon>Bacilli</taxon>
        <taxon>Bacillales</taxon>
        <taxon>Thermoactinomycetaceae</taxon>
        <taxon>Thermoflavimicrobium</taxon>
    </lineage>
</organism>
<evidence type="ECO:0000256" key="7">
    <source>
        <dbReference type="ARBA" id="ARBA00022840"/>
    </source>
</evidence>
<dbReference type="SUPFAM" id="SSF56112">
    <property type="entry name" value="Protein kinase-like (PK-like)"/>
    <property type="match status" value="1"/>
</dbReference>
<dbReference type="GO" id="GO:0071224">
    <property type="term" value="P:cellular response to peptidoglycan"/>
    <property type="evidence" value="ECO:0007669"/>
    <property type="project" value="UniProtKB-ARBA"/>
</dbReference>
<evidence type="ECO:0000313" key="16">
    <source>
        <dbReference type="Proteomes" id="UP000199545"/>
    </source>
</evidence>
<evidence type="ECO:0000256" key="9">
    <source>
        <dbReference type="ARBA" id="ARBA00047899"/>
    </source>
</evidence>
<evidence type="ECO:0000259" key="14">
    <source>
        <dbReference type="PROSITE" id="PS50011"/>
    </source>
</evidence>
<keyword evidence="8" id="KW-0812">Transmembrane</keyword>
<evidence type="ECO:0000256" key="6">
    <source>
        <dbReference type="ARBA" id="ARBA00022777"/>
    </source>
</evidence>
<dbReference type="GO" id="GO:0007165">
    <property type="term" value="P:signal transduction"/>
    <property type="evidence" value="ECO:0007669"/>
    <property type="project" value="UniProtKB-ARBA"/>
</dbReference>
<dbReference type="GO" id="GO:0004674">
    <property type="term" value="F:protein serine/threonine kinase activity"/>
    <property type="evidence" value="ECO:0007669"/>
    <property type="project" value="UniProtKB-KW"/>
</dbReference>
<accession>A0A1I3NX30</accession>
<dbReference type="GO" id="GO:0005524">
    <property type="term" value="F:ATP binding"/>
    <property type="evidence" value="ECO:0007669"/>
    <property type="project" value="UniProtKB-UniRule"/>
</dbReference>
<protein>
    <recommendedName>
        <fullName evidence="12">Serine/threonine-protein kinase PrkC</fullName>
        <ecNumber evidence="1">2.7.11.1</ecNumber>
    </recommendedName>
</protein>
<keyword evidence="6 15" id="KW-0418">Kinase</keyword>
<dbReference type="PANTHER" id="PTHR43289">
    <property type="entry name" value="MITOGEN-ACTIVATED PROTEIN KINASE KINASE KINASE 20-RELATED"/>
    <property type="match status" value="1"/>
</dbReference>
<keyword evidence="8" id="KW-0735">Signal-anchor</keyword>
<name>A0A1I3NX30_9BACL</name>
<proteinExistence type="predicted"/>
<evidence type="ECO:0000256" key="1">
    <source>
        <dbReference type="ARBA" id="ARBA00012513"/>
    </source>
</evidence>
<evidence type="ECO:0000256" key="2">
    <source>
        <dbReference type="ARBA" id="ARBA00022527"/>
    </source>
</evidence>
<dbReference type="CDD" id="cd14014">
    <property type="entry name" value="STKc_PknB_like"/>
    <property type="match status" value="1"/>
</dbReference>
<dbReference type="EC" id="2.7.11.1" evidence="1"/>
<dbReference type="Gene3D" id="1.10.510.10">
    <property type="entry name" value="Transferase(Phosphotransferase) domain 1"/>
    <property type="match status" value="1"/>
</dbReference>
<feature type="binding site" evidence="13">
    <location>
        <position position="39"/>
    </location>
    <ligand>
        <name>ATP</name>
        <dbReference type="ChEBI" id="CHEBI:30616"/>
    </ligand>
</feature>
<evidence type="ECO:0000256" key="10">
    <source>
        <dbReference type="ARBA" id="ARBA00048679"/>
    </source>
</evidence>
<dbReference type="Gene3D" id="3.30.200.20">
    <property type="entry name" value="Phosphorylase Kinase, domain 1"/>
    <property type="match status" value="1"/>
</dbReference>
<comment type="subcellular location">
    <subcellularLocation>
        <location evidence="11">Spore membrane</location>
        <topology evidence="11">Single-pass type II membrane protein</topology>
    </subcellularLocation>
</comment>
<dbReference type="RefSeq" id="WP_175482339.1">
    <property type="nucleotide sequence ID" value="NZ_FORR01000005.1"/>
</dbReference>
<evidence type="ECO:0000256" key="8">
    <source>
        <dbReference type="ARBA" id="ARBA00022968"/>
    </source>
</evidence>
<feature type="domain" description="Protein kinase" evidence="14">
    <location>
        <begin position="10"/>
        <end position="271"/>
    </location>
</feature>
<dbReference type="InterPro" id="IPR008271">
    <property type="entry name" value="Ser/Thr_kinase_AS"/>
</dbReference>
<keyword evidence="16" id="KW-1185">Reference proteome</keyword>
<keyword evidence="3" id="KW-0309">Germination</keyword>
<keyword evidence="5 13" id="KW-0547">Nucleotide-binding</keyword>
<evidence type="ECO:0000256" key="12">
    <source>
        <dbReference type="ARBA" id="ARBA00070041"/>
    </source>
</evidence>
<keyword evidence="7 13" id="KW-0067">ATP-binding</keyword>
<dbReference type="PROSITE" id="PS00107">
    <property type="entry name" value="PROTEIN_KINASE_ATP"/>
    <property type="match status" value="1"/>
</dbReference>
<dbReference type="Pfam" id="PF00069">
    <property type="entry name" value="Pkinase"/>
    <property type="match status" value="1"/>
</dbReference>
<dbReference type="PANTHER" id="PTHR43289:SF34">
    <property type="entry name" value="SERINE_THREONINE-PROTEIN KINASE YBDM-RELATED"/>
    <property type="match status" value="1"/>
</dbReference>
<dbReference type="PROSITE" id="PS00108">
    <property type="entry name" value="PROTEIN_KINASE_ST"/>
    <property type="match status" value="1"/>
</dbReference>
<dbReference type="FunFam" id="3.30.200.20:FF:000035">
    <property type="entry name" value="Serine/threonine protein kinase Stk1"/>
    <property type="match status" value="1"/>
</dbReference>
<dbReference type="Proteomes" id="UP000199545">
    <property type="component" value="Unassembled WGS sequence"/>
</dbReference>
<evidence type="ECO:0000256" key="3">
    <source>
        <dbReference type="ARBA" id="ARBA00022544"/>
    </source>
</evidence>
<keyword evidence="2 15" id="KW-0723">Serine/threonine-protein kinase</keyword>
<dbReference type="STRING" id="46223.SAMN05421852_1053"/>
<dbReference type="GO" id="GO:0009847">
    <property type="term" value="P:spore germination"/>
    <property type="evidence" value="ECO:0007669"/>
    <property type="project" value="UniProtKB-ARBA"/>
</dbReference>
<dbReference type="SMART" id="SM00220">
    <property type="entry name" value="S_TKc"/>
    <property type="match status" value="1"/>
</dbReference>